<dbReference type="InterPro" id="IPR053140">
    <property type="entry name" value="GDSL_Rv0518-like"/>
</dbReference>
<dbReference type="Proteomes" id="UP001521150">
    <property type="component" value="Unassembled WGS sequence"/>
</dbReference>
<gene>
    <name evidence="2" type="ORF">LWC34_41620</name>
</gene>
<protein>
    <submittedName>
        <fullName evidence="2">SGNH hydrolase</fullName>
    </submittedName>
</protein>
<proteinExistence type="predicted"/>
<comment type="caution">
    <text evidence="2">The sequence shown here is derived from an EMBL/GenBank/DDBJ whole genome shotgun (WGS) entry which is preliminary data.</text>
</comment>
<dbReference type="PANTHER" id="PTHR43784">
    <property type="entry name" value="GDSL-LIKE LIPASE/ACYLHYDROLASE, PUTATIVE (AFU_ORTHOLOGUE AFUA_2G00820)-RELATED"/>
    <property type="match status" value="1"/>
</dbReference>
<name>A0ABS8ZND1_9PSEU</name>
<feature type="chain" id="PRO_5045915449" evidence="1">
    <location>
        <begin position="36"/>
        <end position="1413"/>
    </location>
</feature>
<dbReference type="EMBL" id="JAJVCN010000003">
    <property type="protein sequence ID" value="MCE7009270.1"/>
    <property type="molecule type" value="Genomic_DNA"/>
</dbReference>
<keyword evidence="1" id="KW-0732">Signal</keyword>
<keyword evidence="3" id="KW-1185">Reference proteome</keyword>
<evidence type="ECO:0000256" key="1">
    <source>
        <dbReference type="SAM" id="SignalP"/>
    </source>
</evidence>
<evidence type="ECO:0000313" key="2">
    <source>
        <dbReference type="EMBL" id="MCE7009270.1"/>
    </source>
</evidence>
<dbReference type="Gene3D" id="3.40.50.1110">
    <property type="entry name" value="SGNH hydrolase"/>
    <property type="match status" value="1"/>
</dbReference>
<keyword evidence="2" id="KW-0378">Hydrolase</keyword>
<dbReference type="InterPro" id="IPR036514">
    <property type="entry name" value="SGNH_hydro_sf"/>
</dbReference>
<dbReference type="GO" id="GO:0016787">
    <property type="term" value="F:hydrolase activity"/>
    <property type="evidence" value="ECO:0007669"/>
    <property type="project" value="UniProtKB-KW"/>
</dbReference>
<accession>A0ABS8ZND1</accession>
<sequence>MRRRAFAMPIRRLIVPTITVALLATGATLTHTASAAASTPPTAPAAAKPPEVAAFEQARKTGQPVEVEGQQTTNTTVTADPDGQFTYRATTRPERVQQDGQWRAIDTTLSKHSDGLYRPIASTANVAFSGGGTSPLVTLSSGDKKLSLSWPTPLPTPTVQGSSATYPAVLPGVDLHITATSDSYRKTLIVHNATAAKNPALTAITLNATTSGLTLNAGPDGTLNASDTNGKPVFVGSTPLMWDSRHEPGQPAPTADAPGNTTHIKLDVTPTGGNGARVTITPDHTALLGQDVVYPVYIDPTTGDIGPSDWGNIADNGFKNYRDTYARVGRCYRWAECAGSGNWVARSYFVMPTNALQSRNGRTAVIRSATFTITNTHTGNNRCNQVQAMWADLEFTSQTSWPGPGGLHDMDVARDACPGASVHYNAIDAANALVSANAGQITIGLRSANEGAQNQDHWNRFANNPAFAIRFAFPPGQATNKGVSRLVKCDNKSFTPDRFPTLYATAADNNAPPLNLLLYFHVWTGDGNTLLTTSPGIEIASGSTAAWQVSTDLGDGEYVFRVTVQNTGGDGTGGLWNGSYSIWSPFRIQSTPPAFFGVKSPDYAENYWSQGAGRFRFNSSYSTAGFAYSFSGPGTIRVPKVEDCNYNQTFPNGGWVAADANGNAIDVPVIPATMAPGYHTLHVRAFDKAHNLSADERAYTFYVAPNYGVPTRINPGDPAQVAVAQPAGQNIPLSQQDNRVHFRGTAEGQSFTMEFTAPIEADYALGLNVRLKQMDGGAIAVALDGVAKPDIRMFDVYGRLGGVHLTKGKHVITLTTGESGEIQAPYDIDVTGIDAVPLNNVTANSFADAMNNDGISNDGITVAADKSLDLDGGSLSAQTLAAAGLTPGSSLTVQGATFTLPAPNKAGNDNVIAIGQTIPLPAAHQVPANAIGLLAVSTCGANPTTPAAITYTDGTTDKQQLVALPDWALAPHGVATPVATLPYRNTGATRDTVHKPTVYAVFLPANPLKTVQKITLPNIGTAFRRTCLDNAALHVLAMAPRPVTPPDGKTWAGAWSAPADNATAPPSGGFADKTLRVIAHPAITGAEARIRLSNTGSPTPVTFDAATIAAHTTGPGINTPTTFTFGGNTTVTIPAGGDVHSDPVALPTGGSGNIAVSLHLPQAVTAAPTHTSNGTTTYVASGNATRNQDTAAFPTSLPSTHYLTGIDVTTAPGNGTVAVLADQNTRAPGTFTGWSDTLATQLGNQLPGGLVTTTHTTPPPPGWWTALNQTTLAGPRLRTAVVTLGAQDILNGDTPQAIQDKLTGLIRDINGINRYKRPDGARIHIVLATIAPLGLDPTSTQEKNRQQLNATIINQYRLYGANELINIDQALRDTTNPSKVKPEYLTGGVPNNTYYQRIAQTVHTEITNGTVSF</sequence>
<evidence type="ECO:0000313" key="3">
    <source>
        <dbReference type="Proteomes" id="UP001521150"/>
    </source>
</evidence>
<dbReference type="PANTHER" id="PTHR43784:SF2">
    <property type="entry name" value="GDSL-LIKE LIPASE_ACYLHYDROLASE, PUTATIVE (AFU_ORTHOLOGUE AFUA_2G00820)-RELATED"/>
    <property type="match status" value="1"/>
</dbReference>
<organism evidence="2 3">
    <name type="scientific">Kibdelosporangium philippinense</name>
    <dbReference type="NCBI Taxonomy" id="211113"/>
    <lineage>
        <taxon>Bacteria</taxon>
        <taxon>Bacillati</taxon>
        <taxon>Actinomycetota</taxon>
        <taxon>Actinomycetes</taxon>
        <taxon>Pseudonocardiales</taxon>
        <taxon>Pseudonocardiaceae</taxon>
        <taxon>Kibdelosporangium</taxon>
    </lineage>
</organism>
<feature type="signal peptide" evidence="1">
    <location>
        <begin position="1"/>
        <end position="35"/>
    </location>
</feature>
<reference evidence="2 3" key="1">
    <citation type="submission" date="2021-12" db="EMBL/GenBank/DDBJ databases">
        <title>Genome sequence of Kibdelosporangium philippinense ATCC 49844.</title>
        <authorList>
            <person name="Fedorov E.A."/>
            <person name="Omeragic M."/>
            <person name="Shalygina K.F."/>
            <person name="Maclea K.S."/>
        </authorList>
    </citation>
    <scope>NUCLEOTIDE SEQUENCE [LARGE SCALE GENOMIC DNA]</scope>
    <source>
        <strain evidence="2 3">ATCC 49844</strain>
    </source>
</reference>
<dbReference type="RefSeq" id="WP_233730705.1">
    <property type="nucleotide sequence ID" value="NZ_JAJVCN010000003.1"/>
</dbReference>